<dbReference type="VEuPathDB" id="FungiDB:SCHCODRAFT_01208959"/>
<name>D8PQU1_SCHCM</name>
<dbReference type="GeneID" id="9592371"/>
<dbReference type="AlphaFoldDB" id="D8PQU1"/>
<feature type="non-terminal residue" evidence="1">
    <location>
        <position position="76"/>
    </location>
</feature>
<gene>
    <name evidence="1" type="ORF">SCHCODRAFT_104082</name>
</gene>
<organism evidence="2">
    <name type="scientific">Schizophyllum commune (strain H4-8 / FGSC 9210)</name>
    <name type="common">Split gill fungus</name>
    <dbReference type="NCBI Taxonomy" id="578458"/>
    <lineage>
        <taxon>Eukaryota</taxon>
        <taxon>Fungi</taxon>
        <taxon>Dikarya</taxon>
        <taxon>Basidiomycota</taxon>
        <taxon>Agaricomycotina</taxon>
        <taxon>Agaricomycetes</taxon>
        <taxon>Agaricomycetidae</taxon>
        <taxon>Agaricales</taxon>
        <taxon>Schizophyllaceae</taxon>
        <taxon>Schizophyllum</taxon>
    </lineage>
</organism>
<dbReference type="RefSeq" id="XP_003038693.1">
    <property type="nucleotide sequence ID" value="XM_003038647.1"/>
</dbReference>
<dbReference type="OMA" id="NRDYGAS"/>
<evidence type="ECO:0000313" key="2">
    <source>
        <dbReference type="Proteomes" id="UP000007431"/>
    </source>
</evidence>
<dbReference type="eggNOG" id="ENOG502S712">
    <property type="taxonomic scope" value="Eukaryota"/>
</dbReference>
<dbReference type="OrthoDB" id="5415522at2759"/>
<dbReference type="EMBL" id="GL377302">
    <property type="protein sequence ID" value="EFJ03791.1"/>
    <property type="molecule type" value="Genomic_DNA"/>
</dbReference>
<accession>D8PQU1</accession>
<protein>
    <submittedName>
        <fullName evidence="1">Uncharacterized protein</fullName>
    </submittedName>
</protein>
<sequence length="76" mass="8886">MVASQHGDFVTTHRGTNSQGNKYARKFYFSYGEWGYHYSNRDGSYYYKNPDGSSYHNNGRGTITYTSPSGQVYRWY</sequence>
<dbReference type="HOGENOM" id="CLU_162857_1_0_1"/>
<reference evidence="1 2" key="1">
    <citation type="journal article" date="2010" name="Nat. Biotechnol.">
        <title>Genome sequence of the model mushroom Schizophyllum commune.</title>
        <authorList>
            <person name="Ohm R.A."/>
            <person name="de Jong J.F."/>
            <person name="Lugones L.G."/>
            <person name="Aerts A."/>
            <person name="Kothe E."/>
            <person name="Stajich J.E."/>
            <person name="de Vries R.P."/>
            <person name="Record E."/>
            <person name="Levasseur A."/>
            <person name="Baker S.E."/>
            <person name="Bartholomew K.A."/>
            <person name="Coutinho P.M."/>
            <person name="Erdmann S."/>
            <person name="Fowler T.J."/>
            <person name="Gathman A.C."/>
            <person name="Lombard V."/>
            <person name="Henrissat B."/>
            <person name="Knabe N."/>
            <person name="Kuees U."/>
            <person name="Lilly W.W."/>
            <person name="Lindquist E."/>
            <person name="Lucas S."/>
            <person name="Magnuson J.K."/>
            <person name="Piumi F."/>
            <person name="Raudaskoski M."/>
            <person name="Salamov A."/>
            <person name="Schmutz J."/>
            <person name="Schwarze F.W.M.R."/>
            <person name="vanKuyk P.A."/>
            <person name="Horton J.S."/>
            <person name="Grigoriev I.V."/>
            <person name="Woesten H.A.B."/>
        </authorList>
    </citation>
    <scope>NUCLEOTIDE SEQUENCE [LARGE SCALE GENOMIC DNA]</scope>
    <source>
        <strain evidence="2">H4-8 / FGSC 9210</strain>
    </source>
</reference>
<proteinExistence type="predicted"/>
<dbReference type="KEGG" id="scm:SCHCO_01208959"/>
<dbReference type="InParanoid" id="D8PQU1"/>
<evidence type="ECO:0000313" key="1">
    <source>
        <dbReference type="EMBL" id="EFJ03791.1"/>
    </source>
</evidence>
<keyword evidence="2" id="KW-1185">Reference proteome</keyword>
<dbReference type="Proteomes" id="UP000007431">
    <property type="component" value="Unassembled WGS sequence"/>
</dbReference>